<dbReference type="GO" id="GO:0005737">
    <property type="term" value="C:cytoplasm"/>
    <property type="evidence" value="ECO:0007669"/>
    <property type="project" value="TreeGrafter"/>
</dbReference>
<dbReference type="RefSeq" id="WP_090219979.1">
    <property type="nucleotide sequence ID" value="NZ_CANLDO010000008.1"/>
</dbReference>
<dbReference type="GO" id="GO:0045454">
    <property type="term" value="P:cell redox homeostasis"/>
    <property type="evidence" value="ECO:0007669"/>
    <property type="project" value="TreeGrafter"/>
</dbReference>
<dbReference type="PROSITE" id="PS51352">
    <property type="entry name" value="THIOREDOXIN_2"/>
    <property type="match status" value="1"/>
</dbReference>
<evidence type="ECO:0000256" key="5">
    <source>
        <dbReference type="PIRSR" id="PIRSR637944-1"/>
    </source>
</evidence>
<comment type="catalytic activity">
    <reaction evidence="6">
        <text>a hydroperoxide + 2 glutathione = an alcohol + glutathione disulfide + H2O</text>
        <dbReference type="Rhea" id="RHEA:62632"/>
        <dbReference type="ChEBI" id="CHEBI:15377"/>
        <dbReference type="ChEBI" id="CHEBI:30879"/>
        <dbReference type="ChEBI" id="CHEBI:35924"/>
        <dbReference type="ChEBI" id="CHEBI:57925"/>
        <dbReference type="ChEBI" id="CHEBI:58297"/>
        <dbReference type="EC" id="1.11.1.27"/>
    </reaction>
</comment>
<dbReference type="PANTHER" id="PTHR10430:SF16">
    <property type="entry name" value="PEROXIREDOXIN-5, MITOCHONDRIAL"/>
    <property type="match status" value="1"/>
</dbReference>
<comment type="similarity">
    <text evidence="6">Belongs to the peroxiredoxin family. Prx5 subfamily.</text>
</comment>
<accession>A0A1G5R5U6</accession>
<evidence type="ECO:0000256" key="4">
    <source>
        <dbReference type="ARBA" id="ARBA00023284"/>
    </source>
</evidence>
<evidence type="ECO:0000313" key="8">
    <source>
        <dbReference type="EMBL" id="SCZ69442.1"/>
    </source>
</evidence>
<dbReference type="PANTHER" id="PTHR10430">
    <property type="entry name" value="PEROXIREDOXIN"/>
    <property type="match status" value="1"/>
</dbReference>
<evidence type="ECO:0000256" key="1">
    <source>
        <dbReference type="ARBA" id="ARBA00022559"/>
    </source>
</evidence>
<dbReference type="AlphaFoldDB" id="A0A1G5R5U6"/>
<dbReference type="GO" id="GO:0042744">
    <property type="term" value="P:hydrogen peroxide catabolic process"/>
    <property type="evidence" value="ECO:0007669"/>
    <property type="project" value="TreeGrafter"/>
</dbReference>
<dbReference type="EC" id="1.11.1.27" evidence="6"/>
<gene>
    <name evidence="8" type="ORF">SAMN04488118_10960</name>
</gene>
<keyword evidence="4 6" id="KW-0676">Redox-active center</keyword>
<dbReference type="GO" id="GO:0008379">
    <property type="term" value="F:thioredoxin peroxidase activity"/>
    <property type="evidence" value="ECO:0007669"/>
    <property type="project" value="InterPro"/>
</dbReference>
<dbReference type="CDD" id="cd03013">
    <property type="entry name" value="PRX5_like"/>
    <property type="match status" value="1"/>
</dbReference>
<evidence type="ECO:0000256" key="2">
    <source>
        <dbReference type="ARBA" id="ARBA00022862"/>
    </source>
</evidence>
<dbReference type="InterPro" id="IPR036249">
    <property type="entry name" value="Thioredoxin-like_sf"/>
</dbReference>
<dbReference type="GO" id="GO:0034599">
    <property type="term" value="P:cellular response to oxidative stress"/>
    <property type="evidence" value="ECO:0007669"/>
    <property type="project" value="InterPro"/>
</dbReference>
<comment type="function">
    <text evidence="6">Thiol-specific peroxidase that catalyzes the reduction of hydrogen peroxide and organic hydroperoxides to water and alcohols, respectively. Plays a role in cell protection against oxidative stress by detoxifying peroxides.</text>
</comment>
<dbReference type="FunFam" id="3.40.30.10:FF:000020">
    <property type="entry name" value="Peroxiredoxin"/>
    <property type="match status" value="1"/>
</dbReference>
<dbReference type="SUPFAM" id="SSF52833">
    <property type="entry name" value="Thioredoxin-like"/>
    <property type="match status" value="1"/>
</dbReference>
<dbReference type="InterPro" id="IPR037944">
    <property type="entry name" value="PRX5-like"/>
</dbReference>
<dbReference type="STRING" id="1156985.SAMN04488118_10960"/>
<name>A0A1G5R5U6_9RHOB</name>
<dbReference type="OrthoDB" id="9800621at2"/>
<evidence type="ECO:0000256" key="6">
    <source>
        <dbReference type="RuleBase" id="RU366011"/>
    </source>
</evidence>
<reference evidence="8 9" key="1">
    <citation type="submission" date="2016-10" db="EMBL/GenBank/DDBJ databases">
        <authorList>
            <person name="de Groot N.N."/>
        </authorList>
    </citation>
    <scope>NUCLEOTIDE SEQUENCE [LARGE SCALE GENOMIC DNA]</scope>
    <source>
        <strain evidence="8 9">U95</strain>
    </source>
</reference>
<feature type="domain" description="Thioredoxin" evidence="7">
    <location>
        <begin position="2"/>
        <end position="162"/>
    </location>
</feature>
<keyword evidence="9" id="KW-1185">Reference proteome</keyword>
<dbReference type="Gene3D" id="3.40.30.10">
    <property type="entry name" value="Glutaredoxin"/>
    <property type="match status" value="1"/>
</dbReference>
<dbReference type="InterPro" id="IPR013740">
    <property type="entry name" value="Redoxin"/>
</dbReference>
<evidence type="ECO:0000256" key="3">
    <source>
        <dbReference type="ARBA" id="ARBA00023002"/>
    </source>
</evidence>
<evidence type="ECO:0000259" key="7">
    <source>
        <dbReference type="PROSITE" id="PS51352"/>
    </source>
</evidence>
<protein>
    <recommendedName>
        <fullName evidence="6">Glutathione-dependent peroxiredoxin</fullName>
        <ecNumber evidence="6">1.11.1.27</ecNumber>
    </recommendedName>
</protein>
<keyword evidence="3 6" id="KW-0560">Oxidoreductase</keyword>
<dbReference type="InterPro" id="IPR013766">
    <property type="entry name" value="Thioredoxin_domain"/>
</dbReference>
<keyword evidence="2 6" id="KW-0049">Antioxidant</keyword>
<evidence type="ECO:0000313" key="9">
    <source>
        <dbReference type="Proteomes" id="UP000198767"/>
    </source>
</evidence>
<dbReference type="Pfam" id="PF08534">
    <property type="entry name" value="Redoxin"/>
    <property type="match status" value="1"/>
</dbReference>
<dbReference type="Proteomes" id="UP000198767">
    <property type="component" value="Unassembled WGS sequence"/>
</dbReference>
<organism evidence="8 9">
    <name type="scientific">Epibacterium ulvae</name>
    <dbReference type="NCBI Taxonomy" id="1156985"/>
    <lineage>
        <taxon>Bacteria</taxon>
        <taxon>Pseudomonadati</taxon>
        <taxon>Pseudomonadota</taxon>
        <taxon>Alphaproteobacteria</taxon>
        <taxon>Rhodobacterales</taxon>
        <taxon>Roseobacteraceae</taxon>
        <taxon>Epibacterium</taxon>
    </lineage>
</organism>
<dbReference type="EMBL" id="FMWG01000009">
    <property type="protein sequence ID" value="SCZ69442.1"/>
    <property type="molecule type" value="Genomic_DNA"/>
</dbReference>
<feature type="active site" description="Cysteine sulfenic acid (-SOH) intermediate" evidence="5">
    <location>
        <position position="48"/>
    </location>
</feature>
<keyword evidence="1 6" id="KW-0575">Peroxidase</keyword>
<sequence>MISVGDTLPNATFTRLGAEGPEAVELSTLTNGRKVAIFAVPGAFTPTCHSAHVPSFIRTKDQLSEKGIEDIICVSVNDPFVMKAWGEATGAETAGLTLLADAESSFTAAIGMQFDAPPAGLLARSKRYALLAEDGVVKVLNVEENPGQCELSAGEALLDTLG</sequence>
<proteinExistence type="inferred from homology"/>